<proteinExistence type="predicted"/>
<sequence length="427" mass="48074">MKSKLLPPRDNYSGNLLWNAEERKGKDALITGSLQAVSAMGYWASPFPEGDGVTFNCQGKSNTAEQILTDFRTAFPWLKIELSISGDANTELAELAPDAEIRCTIIVPLASIFIQESFAIGDYRFVCRLEFDESPYERLGDFDTEYLEFEALLSYPDLLRINRTQAQNDLVINKCLALAEHAMDVIRFQFSSFVRPEFTPNPAGQQEDGFYAIQIIPDGASHLKYFTLSGISRPMSMSNNWLGPEVDERISPGFGLLLEVLAGRSDELGISVKTALRGCRQSFYALGDESRFLNLVFTLDGLVHPGTWKGWKHRTYLAALISHGNMLQFAKILRRYDELYTDVRNKLVHGGKDFYQISYEPNQSCDDMYEYIKSVIQLIQLRGLSNVSELHEYARSVLRRPDISALCTEVISEICAQRGGASSSVSW</sequence>
<dbReference type="RefSeq" id="WP_115147237.1">
    <property type="nucleotide sequence ID" value="NZ_QRAV01000009.1"/>
</dbReference>
<gene>
    <name evidence="1" type="ORF">DEU51_10977</name>
</gene>
<evidence type="ECO:0000313" key="1">
    <source>
        <dbReference type="EMBL" id="RDL18643.1"/>
    </source>
</evidence>
<organism evidence="1 2">
    <name type="scientific">Pseudomonas jessenii</name>
    <dbReference type="NCBI Taxonomy" id="77298"/>
    <lineage>
        <taxon>Bacteria</taxon>
        <taxon>Pseudomonadati</taxon>
        <taxon>Pseudomonadota</taxon>
        <taxon>Gammaproteobacteria</taxon>
        <taxon>Pseudomonadales</taxon>
        <taxon>Pseudomonadaceae</taxon>
        <taxon>Pseudomonas</taxon>
    </lineage>
</organism>
<evidence type="ECO:0008006" key="3">
    <source>
        <dbReference type="Google" id="ProtNLM"/>
    </source>
</evidence>
<accession>A0A370SFW9</accession>
<dbReference type="AlphaFoldDB" id="A0A370SFW9"/>
<evidence type="ECO:0000313" key="2">
    <source>
        <dbReference type="Proteomes" id="UP000255365"/>
    </source>
</evidence>
<dbReference type="EMBL" id="QRAV01000009">
    <property type="protein sequence ID" value="RDL18643.1"/>
    <property type="molecule type" value="Genomic_DNA"/>
</dbReference>
<dbReference type="Proteomes" id="UP000255365">
    <property type="component" value="Unassembled WGS sequence"/>
</dbReference>
<name>A0A370SFW9_PSEJE</name>
<protein>
    <recommendedName>
        <fullName evidence="3">Apea-like HEPN domain-containing protein</fullName>
    </recommendedName>
</protein>
<reference evidence="1 2" key="1">
    <citation type="submission" date="2018-07" db="EMBL/GenBank/DDBJ databases">
        <title>Genome sequencing of rice bacterial endophytes.</title>
        <authorList>
            <person name="Venturi V."/>
        </authorList>
    </citation>
    <scope>NUCLEOTIDE SEQUENCE [LARGE SCALE GENOMIC DNA]</scope>
    <source>
        <strain evidence="1 2">E2333</strain>
    </source>
</reference>
<comment type="caution">
    <text evidence="1">The sequence shown here is derived from an EMBL/GenBank/DDBJ whole genome shotgun (WGS) entry which is preliminary data.</text>
</comment>